<dbReference type="Gene3D" id="3.60.21.10">
    <property type="match status" value="1"/>
</dbReference>
<gene>
    <name evidence="3" type="ORF">FPR_23120</name>
</gene>
<dbReference type="InterPro" id="IPR019039">
    <property type="entry name" value="T4-Rnl1-like_N"/>
</dbReference>
<name>D4KCC6_9FIRM</name>
<organism evidence="3 4">
    <name type="scientific">Faecalibacterium prausnitzii SL3/3</name>
    <dbReference type="NCBI Taxonomy" id="657322"/>
    <lineage>
        <taxon>Bacteria</taxon>
        <taxon>Bacillati</taxon>
        <taxon>Bacillota</taxon>
        <taxon>Clostridia</taxon>
        <taxon>Eubacteriales</taxon>
        <taxon>Oscillospiraceae</taxon>
        <taxon>Faecalibacterium</taxon>
    </lineage>
</organism>
<dbReference type="eggNOG" id="COG0639">
    <property type="taxonomic scope" value="Bacteria"/>
</dbReference>
<dbReference type="InterPro" id="IPR004843">
    <property type="entry name" value="Calcineurin-like_PHP"/>
</dbReference>
<dbReference type="PANTHER" id="PTHR32004:SF1">
    <property type="entry name" value="TRNA LIGASE"/>
    <property type="match status" value="1"/>
</dbReference>
<dbReference type="eggNOG" id="COG5324">
    <property type="taxonomic scope" value="Bacteria"/>
</dbReference>
<dbReference type="EMBL" id="FP929046">
    <property type="protein sequence ID" value="CBL02489.1"/>
    <property type="molecule type" value="Genomic_DNA"/>
</dbReference>
<accession>D4KCC6</accession>
<dbReference type="GO" id="GO:0004113">
    <property type="term" value="F:2',3'-cyclic-nucleotide 3'-phosphodiesterase activity"/>
    <property type="evidence" value="ECO:0007669"/>
    <property type="project" value="UniProtKB-EC"/>
</dbReference>
<dbReference type="InterPro" id="IPR029052">
    <property type="entry name" value="Metallo-depent_PP-like"/>
</dbReference>
<evidence type="ECO:0000313" key="4">
    <source>
        <dbReference type="Proteomes" id="UP000007059"/>
    </source>
</evidence>
<dbReference type="PANTHER" id="PTHR32004">
    <property type="entry name" value="TRNA LIGASE"/>
    <property type="match status" value="1"/>
</dbReference>
<dbReference type="GO" id="GO:0006388">
    <property type="term" value="P:tRNA splicing, via endonucleolytic cleavage and ligation"/>
    <property type="evidence" value="ECO:0007669"/>
    <property type="project" value="TreeGrafter"/>
</dbReference>
<feature type="domain" description="Calcineurin-like phosphoesterase" evidence="1">
    <location>
        <begin position="177"/>
        <end position="355"/>
    </location>
</feature>
<protein>
    <submittedName>
        <fullName evidence="3">Chromatin associated protein KTI12./Calcineurin-like phosphoesterase./RNA ligase</fullName>
        <ecNumber evidence="3">3.1.4.37</ecNumber>
    </submittedName>
</protein>
<keyword evidence="3" id="KW-0436">Ligase</keyword>
<dbReference type="eggNOG" id="COG4639">
    <property type="taxonomic scope" value="Bacteria"/>
</dbReference>
<dbReference type="Pfam" id="PF13671">
    <property type="entry name" value="AAA_33"/>
    <property type="match status" value="1"/>
</dbReference>
<dbReference type="Proteomes" id="UP000007059">
    <property type="component" value="Chromosome"/>
</dbReference>
<dbReference type="GO" id="GO:0003972">
    <property type="term" value="F:RNA ligase (ATP) activity"/>
    <property type="evidence" value="ECO:0007669"/>
    <property type="project" value="TreeGrafter"/>
</dbReference>
<dbReference type="Pfam" id="PF00149">
    <property type="entry name" value="Metallophos"/>
    <property type="match status" value="1"/>
</dbReference>
<evidence type="ECO:0000259" key="2">
    <source>
        <dbReference type="Pfam" id="PF09511"/>
    </source>
</evidence>
<dbReference type="Gene3D" id="3.40.50.300">
    <property type="entry name" value="P-loop containing nucleotide triphosphate hydrolases"/>
    <property type="match status" value="1"/>
</dbReference>
<dbReference type="HOGENOM" id="CLU_363972_0_0_9"/>
<proteinExistence type="predicted"/>
<reference evidence="3 4" key="1">
    <citation type="submission" date="2010-03" db="EMBL/GenBank/DDBJ databases">
        <title>The genome sequence of Faecalibacterium prausnitzii SL3/3.</title>
        <authorList>
            <consortium name="metaHIT consortium -- http://www.metahit.eu/"/>
            <person name="Pajon A."/>
            <person name="Turner K."/>
            <person name="Parkhill J."/>
            <person name="Duncan S."/>
            <person name="Flint H."/>
        </authorList>
    </citation>
    <scope>NUCLEOTIDE SEQUENCE [LARGE SCALE GENOMIC DNA]</scope>
    <source>
        <strain evidence="3 4">SL3/3</strain>
    </source>
</reference>
<dbReference type="PATRIC" id="fig|657322.3.peg.2202"/>
<dbReference type="EC" id="3.1.4.37" evidence="3"/>
<reference evidence="3 4" key="2">
    <citation type="submission" date="2010-03" db="EMBL/GenBank/DDBJ databases">
        <authorList>
            <person name="Pajon A."/>
        </authorList>
    </citation>
    <scope>NUCLEOTIDE SEQUENCE [LARGE SCALE GENOMIC DNA]</scope>
    <source>
        <strain evidence="3 4">SL3/3</strain>
    </source>
</reference>
<dbReference type="KEGG" id="fpa:FPR_23120"/>
<evidence type="ECO:0000313" key="3">
    <source>
        <dbReference type="EMBL" id="CBL02489.1"/>
    </source>
</evidence>
<dbReference type="SUPFAM" id="SSF52540">
    <property type="entry name" value="P-loop containing nucleoside triphosphate hydrolases"/>
    <property type="match status" value="1"/>
</dbReference>
<feature type="domain" description="T4 RNA ligase 1-like N-terminal" evidence="2">
    <location>
        <begin position="460"/>
        <end position="672"/>
    </location>
</feature>
<sequence>MQMRTLLLFRGAPGCGKSTYIKEHNLEQYVLSADTLRLMCQSAQETPDGQMEISPQNDDVVWEMLFKLLEVRMSHGEFTVIDATNSKTVEMNCYKNLAKQYRYRMYVIDMTDLPIEECKRRNAQREWLKRVPEAAIDKMYARFATQKVPSGVTVLPSTTDVMSDLNYCPNDFNQWKKIHIIGDIHGCYTCLSEYLGEMKDDELYIFVGDYLDRGIENVEVFKFLCDVVNNNRKNVILLEGNHEHWLNKWGHDKPVQSEEFANYTRPQLFKAGIDKNTARKIYSRVGQCVYFEYDGKRYFVSHGGLSYLPYFLPFVSADQMIKGVGRYPDILTVAESWEKSMPDSYIQIFGHRNVQDVPIDMGHRCYNLEGKIEFGGYLRCVELEHGQPIKCVETKNDVFRKEEPKTETAVEMKTEFDNAELVSKMRQSKYVFEKRFGDISSFNFSREAFYKKHWDEVSTKARGLFINTKTNKIVARSYDKFFAVDERNETRIGNLQNTLKFPVTAYLKENGFLGIISYDAEQDGLFIASKSTPDGPFADMFRKILMDTTSDEDRKNLKEVAKENGSIIFEVIDPVNDAHIIEYKKPHIVLLDIIANDMNFSVMDYDDLKRVAEKCHLQIKEKVKTFENWSEFYPWYEEVMNENYLHHGFEHVEGFVLRDSNNFMFKLKLPYYKHWKFLRGVMQSVQKRGYYENTAKLFTAEDNLFYGWMREQREKDQESFCKKGIIQLRNEFYASQQKS</sequence>
<keyword evidence="3" id="KW-0378">Hydrolase</keyword>
<dbReference type="InterPro" id="IPR027417">
    <property type="entry name" value="P-loop_NTPase"/>
</dbReference>
<dbReference type="SUPFAM" id="SSF56300">
    <property type="entry name" value="Metallo-dependent phosphatases"/>
    <property type="match status" value="1"/>
</dbReference>
<dbReference type="AlphaFoldDB" id="D4KCC6"/>
<evidence type="ECO:0000259" key="1">
    <source>
        <dbReference type="Pfam" id="PF00149"/>
    </source>
</evidence>
<dbReference type="Pfam" id="PF09511">
    <property type="entry name" value="RNA_lig_T4_1"/>
    <property type="match status" value="1"/>
</dbReference>